<organism evidence="2 3">
    <name type="scientific">Paraburkholderia caffeinitolerans</name>
    <dbReference type="NCBI Taxonomy" id="1723730"/>
    <lineage>
        <taxon>Bacteria</taxon>
        <taxon>Pseudomonadati</taxon>
        <taxon>Pseudomonadota</taxon>
        <taxon>Betaproteobacteria</taxon>
        <taxon>Burkholderiales</taxon>
        <taxon>Burkholderiaceae</taxon>
        <taxon>Paraburkholderia</taxon>
    </lineage>
</organism>
<evidence type="ECO:0000313" key="3">
    <source>
        <dbReference type="Proteomes" id="UP000494119"/>
    </source>
</evidence>
<reference evidence="2 3" key="1">
    <citation type="submission" date="2020-04" db="EMBL/GenBank/DDBJ databases">
        <authorList>
            <person name="De Canck E."/>
        </authorList>
    </citation>
    <scope>NUCLEOTIDE SEQUENCE [LARGE SCALE GENOMIC DNA]</scope>
    <source>
        <strain evidence="2 3">LMG 28688</strain>
    </source>
</reference>
<proteinExistence type="predicted"/>
<dbReference type="GO" id="GO:0003677">
    <property type="term" value="F:DNA binding"/>
    <property type="evidence" value="ECO:0007669"/>
    <property type="project" value="InterPro"/>
</dbReference>
<dbReference type="SMART" id="SM00421">
    <property type="entry name" value="HTH_LUXR"/>
    <property type="match status" value="1"/>
</dbReference>
<accession>A0A6J5G798</accession>
<keyword evidence="3" id="KW-1185">Reference proteome</keyword>
<dbReference type="GO" id="GO:0006355">
    <property type="term" value="P:regulation of DNA-templated transcription"/>
    <property type="evidence" value="ECO:0007669"/>
    <property type="project" value="InterPro"/>
</dbReference>
<dbReference type="InterPro" id="IPR000792">
    <property type="entry name" value="Tscrpt_reg_LuxR_C"/>
</dbReference>
<gene>
    <name evidence="2" type="ORF">LMG28688_03629</name>
</gene>
<dbReference type="InterPro" id="IPR036388">
    <property type="entry name" value="WH-like_DNA-bd_sf"/>
</dbReference>
<dbReference type="RefSeq" id="WP_175196169.1">
    <property type="nucleotide sequence ID" value="NZ_CADIKL010000017.1"/>
</dbReference>
<feature type="domain" description="HTH luxR-type" evidence="1">
    <location>
        <begin position="215"/>
        <end position="272"/>
    </location>
</feature>
<dbReference type="Pfam" id="PF00196">
    <property type="entry name" value="GerE"/>
    <property type="match status" value="1"/>
</dbReference>
<evidence type="ECO:0000313" key="2">
    <source>
        <dbReference type="EMBL" id="CAB3792996.1"/>
    </source>
</evidence>
<dbReference type="Proteomes" id="UP000494119">
    <property type="component" value="Unassembled WGS sequence"/>
</dbReference>
<protein>
    <recommendedName>
        <fullName evidence="1">HTH luxR-type domain-containing protein</fullName>
    </recommendedName>
</protein>
<dbReference type="Gene3D" id="1.10.10.10">
    <property type="entry name" value="Winged helix-like DNA-binding domain superfamily/Winged helix DNA-binding domain"/>
    <property type="match status" value="1"/>
</dbReference>
<dbReference type="EMBL" id="CADIKL010000017">
    <property type="protein sequence ID" value="CAB3792996.1"/>
    <property type="molecule type" value="Genomic_DNA"/>
</dbReference>
<name>A0A6J5G798_9BURK</name>
<sequence>MLLNVDPFNQGSQYLNVPIKTMGEVVEAVGLPHFVHQLTLFLNELVPLDFVHVERSRLDSRSPLGYRCEWLGSGAVNEAQSVVDDVMALYYERFQAVDPLFAGIRTTVGTHLVVRDMSQVPAGEFRERIFESREIAHECVLTKSAPRTQCSLAIVRRDRLPPFSLADLNYLRHLGELLFPLVELHASTAAIKRTANAVTDTDPLVLFDARIERDGIRLSKREYETCRHLIRGHTVPEIAELLGVLQTSAKSYVQRAFAKLGVRTRRELAQWALGQPVQNEGHARSR</sequence>
<dbReference type="SUPFAM" id="SSF46894">
    <property type="entry name" value="C-terminal effector domain of the bipartite response regulators"/>
    <property type="match status" value="1"/>
</dbReference>
<dbReference type="InterPro" id="IPR016032">
    <property type="entry name" value="Sig_transdc_resp-reg_C-effctor"/>
</dbReference>
<dbReference type="AlphaFoldDB" id="A0A6J5G798"/>
<evidence type="ECO:0000259" key="1">
    <source>
        <dbReference type="SMART" id="SM00421"/>
    </source>
</evidence>